<gene>
    <name evidence="1" type="ORF">PHYPSEUDO_013551</name>
</gene>
<sequence length="108" mass="12998">MEISTREYRHLAKMNDLRFYSENLKKREPLYATVVRAMPSFKTSSYDTYFQRLQFFWQHLRFLLTFSAEQAILRWRFTQDRAKMMALDSLAKRLVPKASKQVCIAYGD</sequence>
<evidence type="ECO:0000313" key="1">
    <source>
        <dbReference type="EMBL" id="KAG7387900.1"/>
    </source>
</evidence>
<dbReference type="OrthoDB" id="119614at2759"/>
<accession>A0A8T1W6V2</accession>
<dbReference type="Proteomes" id="UP000694044">
    <property type="component" value="Unassembled WGS sequence"/>
</dbReference>
<proteinExistence type="predicted"/>
<organism evidence="1 2">
    <name type="scientific">Phytophthora pseudosyringae</name>
    <dbReference type="NCBI Taxonomy" id="221518"/>
    <lineage>
        <taxon>Eukaryota</taxon>
        <taxon>Sar</taxon>
        <taxon>Stramenopiles</taxon>
        <taxon>Oomycota</taxon>
        <taxon>Peronosporomycetes</taxon>
        <taxon>Peronosporales</taxon>
        <taxon>Peronosporaceae</taxon>
        <taxon>Phytophthora</taxon>
    </lineage>
</organism>
<protein>
    <submittedName>
        <fullName evidence="1">Uncharacterized protein</fullName>
    </submittedName>
</protein>
<reference evidence="1" key="1">
    <citation type="submission" date="2021-02" db="EMBL/GenBank/DDBJ databases">
        <authorList>
            <person name="Palmer J.M."/>
        </authorList>
    </citation>
    <scope>NUCLEOTIDE SEQUENCE</scope>
    <source>
        <strain evidence="1">SCRP734</strain>
    </source>
</reference>
<evidence type="ECO:0000313" key="2">
    <source>
        <dbReference type="Proteomes" id="UP000694044"/>
    </source>
</evidence>
<name>A0A8T1W6V2_9STRA</name>
<keyword evidence="2" id="KW-1185">Reference proteome</keyword>
<comment type="caution">
    <text evidence="1">The sequence shown here is derived from an EMBL/GenBank/DDBJ whole genome shotgun (WGS) entry which is preliminary data.</text>
</comment>
<dbReference type="EMBL" id="JAGDFM010000070">
    <property type="protein sequence ID" value="KAG7387900.1"/>
    <property type="molecule type" value="Genomic_DNA"/>
</dbReference>
<dbReference type="AlphaFoldDB" id="A0A8T1W6V2"/>